<dbReference type="InterPro" id="IPR029063">
    <property type="entry name" value="SAM-dependent_MTases_sf"/>
</dbReference>
<dbReference type="EC" id="2.1.1.386" evidence="11"/>
<keyword evidence="5" id="KW-0808">Transferase</keyword>
<reference evidence="16 17" key="1">
    <citation type="submission" date="2024-04" db="EMBL/GenBank/DDBJ databases">
        <title>Luteolibacter sp. isolated from soil.</title>
        <authorList>
            <person name="An J."/>
        </authorList>
    </citation>
    <scope>NUCLEOTIDE SEQUENCE [LARGE SCALE GENOMIC DNA]</scope>
    <source>
        <strain evidence="16 17">Y139</strain>
    </source>
</reference>
<dbReference type="Proteomes" id="UP001371305">
    <property type="component" value="Unassembled WGS sequence"/>
</dbReference>
<dbReference type="SUPFAM" id="SSF53335">
    <property type="entry name" value="S-adenosyl-L-methionine-dependent methyltransferases"/>
    <property type="match status" value="1"/>
</dbReference>
<keyword evidence="7" id="KW-0479">Metal-binding</keyword>
<evidence type="ECO:0000256" key="11">
    <source>
        <dbReference type="ARBA" id="ARBA00035025"/>
    </source>
</evidence>
<comment type="caution">
    <text evidence="16">The sequence shown here is derived from an EMBL/GenBank/DDBJ whole genome shotgun (WGS) entry which is preliminary data.</text>
</comment>
<evidence type="ECO:0000256" key="3">
    <source>
        <dbReference type="ARBA" id="ARBA00021330"/>
    </source>
</evidence>
<evidence type="ECO:0000256" key="5">
    <source>
        <dbReference type="ARBA" id="ARBA00022679"/>
    </source>
</evidence>
<gene>
    <name evidence="16" type="ORF">WKV53_22720</name>
</gene>
<dbReference type="InterPro" id="IPR026610">
    <property type="entry name" value="Hen1"/>
</dbReference>
<evidence type="ECO:0000256" key="2">
    <source>
        <dbReference type="ARBA" id="ARBA00009026"/>
    </source>
</evidence>
<dbReference type="Gene3D" id="3.40.50.150">
    <property type="entry name" value="Vaccinia Virus protein VP39"/>
    <property type="match status" value="1"/>
</dbReference>
<evidence type="ECO:0000256" key="4">
    <source>
        <dbReference type="ARBA" id="ARBA00022603"/>
    </source>
</evidence>
<dbReference type="InterPro" id="IPR013217">
    <property type="entry name" value="Methyltransf_12"/>
</dbReference>
<evidence type="ECO:0000259" key="14">
    <source>
        <dbReference type="Pfam" id="PF08242"/>
    </source>
</evidence>
<dbReference type="PANTHER" id="PTHR21404">
    <property type="entry name" value="HEN1"/>
    <property type="match status" value="1"/>
</dbReference>
<evidence type="ECO:0000313" key="17">
    <source>
        <dbReference type="Proteomes" id="UP001371305"/>
    </source>
</evidence>
<keyword evidence="9" id="KW-0694">RNA-binding</keyword>
<evidence type="ECO:0000259" key="15">
    <source>
        <dbReference type="Pfam" id="PF12623"/>
    </source>
</evidence>
<dbReference type="Pfam" id="PF12623">
    <property type="entry name" value="Hen1_L"/>
    <property type="match status" value="1"/>
</dbReference>
<dbReference type="Pfam" id="PF08242">
    <property type="entry name" value="Methyltransf_12"/>
    <property type="match status" value="1"/>
</dbReference>
<evidence type="ECO:0000313" key="16">
    <source>
        <dbReference type="EMBL" id="MEK7953346.1"/>
    </source>
</evidence>
<evidence type="ECO:0000256" key="10">
    <source>
        <dbReference type="ARBA" id="ARBA00023158"/>
    </source>
</evidence>
<evidence type="ECO:0000256" key="1">
    <source>
        <dbReference type="ARBA" id="ARBA00001946"/>
    </source>
</evidence>
<keyword evidence="10" id="KW-0943">RNA-mediated gene silencing</keyword>
<feature type="compositionally biased region" description="Acidic residues" evidence="13">
    <location>
        <begin position="243"/>
        <end position="253"/>
    </location>
</feature>
<sequence>MQLHLTNRTPDATDLGHLLHKHPARCHGSELAFGQATVFYAEASHERCTAVLAVEVDPVGLVRSEGARQGGWALGQYVNDRPYAASSFLSVAISRVFGTALNGRCTKRPELVDKPLQLEARLPVVQAPEGMLEKLFAPLGYAVESRRLPLEPAFPEWGESRYHELTLRATLPLHVLLKHLFVLIPTLDRHKHYWVGQEEIDKLLEKGEGWLAGHSEREWIVRRYLKYQKRLTREALERLAPEPEPEEGDEDAADSGAEPSIERKISLHDVRLDRVAEAIAALDPKSVIDLGCGEGRLLARLLKATRIPKVLGMDVSSRALEIALERLDRIPASRREGRLELFLGSLIYRDSRLRGHDVAALVEVIEHLDPERLESLEEVVFADAAPRRVFVTTPNREYNVLFEGMKPGAMRHGDHRFEWTRSEFREWAGRVAAVHGYDVTFEPLGEEDPEHGPPSQMAVFVRND</sequence>
<dbReference type="RefSeq" id="WP_341407112.1">
    <property type="nucleotide sequence ID" value="NZ_JBBUKT010000011.1"/>
</dbReference>
<feature type="domain" description="Methyltransferase type 12" evidence="14">
    <location>
        <begin position="288"/>
        <end position="379"/>
    </location>
</feature>
<dbReference type="InterPro" id="IPR024740">
    <property type="entry name" value="Hen1_N"/>
</dbReference>
<accession>A0ABU9B0B5</accession>
<feature type="domain" description="Hen1 N-terminal" evidence="15">
    <location>
        <begin position="1"/>
        <end position="240"/>
    </location>
</feature>
<comment type="cofactor">
    <cofactor evidence="1">
        <name>Mg(2+)</name>
        <dbReference type="ChEBI" id="CHEBI:18420"/>
    </cofactor>
</comment>
<dbReference type="Gene3D" id="3.30.1610.20">
    <property type="entry name" value="Hen1, N-terminal domain"/>
    <property type="match status" value="1"/>
</dbReference>
<dbReference type="EMBL" id="JBBUKT010000011">
    <property type="protein sequence ID" value="MEK7953346.1"/>
    <property type="molecule type" value="Genomic_DNA"/>
</dbReference>
<dbReference type="NCBIfam" id="TIGR04074">
    <property type="entry name" value="bacter_Hen1"/>
    <property type="match status" value="1"/>
</dbReference>
<comment type="similarity">
    <text evidence="2">Belongs to the methyltransferase superfamily. HEN1 family.</text>
</comment>
<evidence type="ECO:0000256" key="6">
    <source>
        <dbReference type="ARBA" id="ARBA00022691"/>
    </source>
</evidence>
<dbReference type="PANTHER" id="PTHR21404:SF3">
    <property type="entry name" value="SMALL RNA 2'-O-METHYLTRANSFERASE"/>
    <property type="match status" value="1"/>
</dbReference>
<evidence type="ECO:0000256" key="12">
    <source>
        <dbReference type="ARBA" id="ARBA00048418"/>
    </source>
</evidence>
<dbReference type="CDD" id="cd02440">
    <property type="entry name" value="AdoMet_MTases"/>
    <property type="match status" value="1"/>
</dbReference>
<organism evidence="16 17">
    <name type="scientific">Luteolibacter soli</name>
    <dbReference type="NCBI Taxonomy" id="3135280"/>
    <lineage>
        <taxon>Bacteria</taxon>
        <taxon>Pseudomonadati</taxon>
        <taxon>Verrucomicrobiota</taxon>
        <taxon>Verrucomicrobiia</taxon>
        <taxon>Verrucomicrobiales</taxon>
        <taxon>Verrucomicrobiaceae</taxon>
        <taxon>Luteolibacter</taxon>
    </lineage>
</organism>
<keyword evidence="4" id="KW-0489">Methyltransferase</keyword>
<keyword evidence="6" id="KW-0949">S-adenosyl-L-methionine</keyword>
<evidence type="ECO:0000256" key="9">
    <source>
        <dbReference type="ARBA" id="ARBA00022884"/>
    </source>
</evidence>
<evidence type="ECO:0000256" key="13">
    <source>
        <dbReference type="SAM" id="MobiDB-lite"/>
    </source>
</evidence>
<protein>
    <recommendedName>
        <fullName evidence="3">Small RNA 2'-O-methyltransferase</fullName>
        <ecNumber evidence="11">2.1.1.386</ecNumber>
    </recommendedName>
</protein>
<proteinExistence type="inferred from homology"/>
<dbReference type="InterPro" id="IPR024026">
    <property type="entry name" value="3'-RNA_MeTfrase_Hen1_bac"/>
</dbReference>
<comment type="catalytic activity">
    <reaction evidence="12">
        <text>small RNA 3'-end nucleotide + S-adenosyl-L-methionine = small RNA 3'-end 2'-O-methylnucleotide + S-adenosyl-L-homocysteine + H(+)</text>
        <dbReference type="Rhea" id="RHEA:37887"/>
        <dbReference type="Rhea" id="RHEA-COMP:10415"/>
        <dbReference type="Rhea" id="RHEA-COMP:10416"/>
        <dbReference type="ChEBI" id="CHEBI:15378"/>
        <dbReference type="ChEBI" id="CHEBI:57856"/>
        <dbReference type="ChEBI" id="CHEBI:59789"/>
        <dbReference type="ChEBI" id="CHEBI:74896"/>
        <dbReference type="ChEBI" id="CHEBI:74898"/>
        <dbReference type="EC" id="2.1.1.386"/>
    </reaction>
</comment>
<dbReference type="InterPro" id="IPR038546">
    <property type="entry name" value="Hen1_N_sf"/>
</dbReference>
<name>A0ABU9B0B5_9BACT</name>
<keyword evidence="8" id="KW-0460">Magnesium</keyword>
<feature type="region of interest" description="Disordered" evidence="13">
    <location>
        <begin position="236"/>
        <end position="258"/>
    </location>
</feature>
<evidence type="ECO:0000256" key="7">
    <source>
        <dbReference type="ARBA" id="ARBA00022723"/>
    </source>
</evidence>
<evidence type="ECO:0000256" key="8">
    <source>
        <dbReference type="ARBA" id="ARBA00022842"/>
    </source>
</evidence>
<keyword evidence="17" id="KW-1185">Reference proteome</keyword>